<dbReference type="PANTHER" id="PTHR46148">
    <property type="entry name" value="CHROMO DOMAIN-CONTAINING PROTEIN"/>
    <property type="match status" value="1"/>
</dbReference>
<feature type="domain" description="Retrotransposon gag" evidence="2">
    <location>
        <begin position="55"/>
        <end position="153"/>
    </location>
</feature>
<reference evidence="4" key="2">
    <citation type="submission" date="2022-01" db="EMBL/GenBank/DDBJ databases">
        <authorList>
            <person name="Yamashiro T."/>
            <person name="Shiraishi A."/>
            <person name="Satake H."/>
            <person name="Nakayama K."/>
        </authorList>
    </citation>
    <scope>NUCLEOTIDE SEQUENCE</scope>
</reference>
<evidence type="ECO:0000259" key="3">
    <source>
        <dbReference type="Pfam" id="PF24626"/>
    </source>
</evidence>
<dbReference type="Gene3D" id="4.10.60.10">
    <property type="entry name" value="Zinc finger, CCHC-type"/>
    <property type="match status" value="1"/>
</dbReference>
<name>A0ABQ4XSF4_9ASTR</name>
<feature type="domain" description="Tf2-1-like SH3-like" evidence="3">
    <location>
        <begin position="332"/>
        <end position="379"/>
    </location>
</feature>
<sequence>MALKKTTTFVTNAQLKELIAQGVASTEGVVRLTQWFEKIESVFSISNCTVACQVKFATCTLQGNSLTWWNSHVKTVTPEATHAMPWRTLKKMMTDKYCPRGEIKKLEFEMWNLKVKGTDVVTYNQRFQELALMCDRMFLEEANKIEKYVGGLPDMIHGSVMASKPKTMQDAIEFATELMDKKITTFVERQAKNKRKLDNSNQAQQQLPKSQNLAQPYAAGTCERKEYAGTLPLCNKCKFHHNGPCTVKCANCNRVNDLTLDCWSFAATNNQRTLTCYGCGSQGHYKSDFPELKNRNHGNQAEGTEARGMVYALEEENRSHTLTTIEDEIEALKRRKLNPRYIGPFKILERIGPVAYKLELPEELSNVHSTFHISNLKKCLSDESLVIPMKELRLDDKLNFVEEPVEIMDREVKQLKQSRIPIIKVRWNSKRGPEFT</sequence>
<accession>A0ABQ4XSF4</accession>
<dbReference type="Proteomes" id="UP001151760">
    <property type="component" value="Unassembled WGS sequence"/>
</dbReference>
<feature type="compositionally biased region" description="Polar residues" evidence="1">
    <location>
        <begin position="199"/>
        <end position="212"/>
    </location>
</feature>
<feature type="region of interest" description="Disordered" evidence="1">
    <location>
        <begin position="193"/>
        <end position="212"/>
    </location>
</feature>
<dbReference type="InterPro" id="IPR056924">
    <property type="entry name" value="SH3_Tf2-1"/>
</dbReference>
<comment type="caution">
    <text evidence="4">The sequence shown here is derived from an EMBL/GenBank/DDBJ whole genome shotgun (WGS) entry which is preliminary data.</text>
</comment>
<proteinExistence type="predicted"/>
<dbReference type="InterPro" id="IPR005162">
    <property type="entry name" value="Retrotrans_gag_dom"/>
</dbReference>
<dbReference type="Pfam" id="PF03732">
    <property type="entry name" value="Retrotrans_gag"/>
    <property type="match status" value="1"/>
</dbReference>
<organism evidence="4 5">
    <name type="scientific">Tanacetum coccineum</name>
    <dbReference type="NCBI Taxonomy" id="301880"/>
    <lineage>
        <taxon>Eukaryota</taxon>
        <taxon>Viridiplantae</taxon>
        <taxon>Streptophyta</taxon>
        <taxon>Embryophyta</taxon>
        <taxon>Tracheophyta</taxon>
        <taxon>Spermatophyta</taxon>
        <taxon>Magnoliopsida</taxon>
        <taxon>eudicotyledons</taxon>
        <taxon>Gunneridae</taxon>
        <taxon>Pentapetalae</taxon>
        <taxon>asterids</taxon>
        <taxon>campanulids</taxon>
        <taxon>Asterales</taxon>
        <taxon>Asteraceae</taxon>
        <taxon>Asteroideae</taxon>
        <taxon>Anthemideae</taxon>
        <taxon>Anthemidinae</taxon>
        <taxon>Tanacetum</taxon>
    </lineage>
</organism>
<evidence type="ECO:0000313" key="4">
    <source>
        <dbReference type="EMBL" id="GJS67838.1"/>
    </source>
</evidence>
<reference evidence="4" key="1">
    <citation type="journal article" date="2022" name="Int. J. Mol. Sci.">
        <title>Draft Genome of Tanacetum Coccineum: Genomic Comparison of Closely Related Tanacetum-Family Plants.</title>
        <authorList>
            <person name="Yamashiro T."/>
            <person name="Shiraishi A."/>
            <person name="Nakayama K."/>
            <person name="Satake H."/>
        </authorList>
    </citation>
    <scope>NUCLEOTIDE SEQUENCE</scope>
</reference>
<dbReference type="Pfam" id="PF24626">
    <property type="entry name" value="SH3_Tf2-1"/>
    <property type="match status" value="1"/>
</dbReference>
<dbReference type="PANTHER" id="PTHR46148:SF59">
    <property type="entry name" value="NUCLEOTIDYLTRANSFERASE, RIBONUCLEASE H"/>
    <property type="match status" value="1"/>
</dbReference>
<keyword evidence="4" id="KW-0548">Nucleotidyltransferase</keyword>
<keyword evidence="4" id="KW-0695">RNA-directed DNA polymerase</keyword>
<keyword evidence="4" id="KW-0808">Transferase</keyword>
<dbReference type="EMBL" id="BQNB010009746">
    <property type="protein sequence ID" value="GJS67838.1"/>
    <property type="molecule type" value="Genomic_DNA"/>
</dbReference>
<dbReference type="GO" id="GO:0003964">
    <property type="term" value="F:RNA-directed DNA polymerase activity"/>
    <property type="evidence" value="ECO:0007669"/>
    <property type="project" value="UniProtKB-KW"/>
</dbReference>
<gene>
    <name evidence="4" type="ORF">Tco_0682403</name>
</gene>
<protein>
    <submittedName>
        <fullName evidence="4">Reverse transcriptase domain-containing protein</fullName>
    </submittedName>
</protein>
<evidence type="ECO:0000259" key="2">
    <source>
        <dbReference type="Pfam" id="PF03732"/>
    </source>
</evidence>
<keyword evidence="5" id="KW-1185">Reference proteome</keyword>
<evidence type="ECO:0000256" key="1">
    <source>
        <dbReference type="SAM" id="MobiDB-lite"/>
    </source>
</evidence>
<evidence type="ECO:0000313" key="5">
    <source>
        <dbReference type="Proteomes" id="UP001151760"/>
    </source>
</evidence>